<sequence length="428" mass="48417">MRNWYSRYYFHPVGQGLFTSGVFQLEGADPYWWVFDCGTYLKKHQVDLTKELDQLSHSVKASRSNGKPRLDMVFISHFDRDHISGLLELLAEFEVGRLVLPYVPLHLRISIALDVRTSTFSKWQMFVIDPVKYIASAQDVNVERVSLVLPASTQMPDNQDILPITSDDGVLIEPAPLRQPTIVDEGYLAGSYPIEWLRPSTRFSIKGIWEFIPYNDSSLKPNATAPFQKAIGKLTTTLLDPAYLGNRGAVKASMERIYNKTFGASSRLRNLISLFVYAGPINDGATARYAYSTSNDLTSVHWELLNKICYPFYRHWFHECARVSGPKSLLLTGDGSLSTTRQLEQLVDYLGQPRIDCIQVFQVMHHGAKTSWHDDVARVIGPEFSVFCAFPFGSHPHPHPAVEFALRAHGPVHCRTGYGFTLWQAPFT</sequence>
<comment type="caution">
    <text evidence="1">The sequence shown here is derived from an EMBL/GenBank/DDBJ whole genome shotgun (WGS) entry which is preliminary data.</text>
</comment>
<dbReference type="AlphaFoldDB" id="A0A3M5WSU7"/>
<organism evidence="1 2">
    <name type="scientific">Pseudomonas syringae pv. apii</name>
    <dbReference type="NCBI Taxonomy" id="81036"/>
    <lineage>
        <taxon>Bacteria</taxon>
        <taxon>Pseudomonadati</taxon>
        <taxon>Pseudomonadota</taxon>
        <taxon>Gammaproteobacteria</taxon>
        <taxon>Pseudomonadales</taxon>
        <taxon>Pseudomonadaceae</taxon>
        <taxon>Pseudomonas</taxon>
    </lineage>
</organism>
<dbReference type="PANTHER" id="PTHR30619">
    <property type="entry name" value="DNA INTERNALIZATION/COMPETENCE PROTEIN COMEC/REC2"/>
    <property type="match status" value="1"/>
</dbReference>
<proteinExistence type="predicted"/>
<dbReference type="Proteomes" id="UP000271152">
    <property type="component" value="Unassembled WGS sequence"/>
</dbReference>
<accession>A0A3M5WSU7</accession>
<dbReference type="Gene3D" id="3.60.15.10">
    <property type="entry name" value="Ribonuclease Z/Hydroxyacylglutathione hydrolase-like"/>
    <property type="match status" value="2"/>
</dbReference>
<dbReference type="InterPro" id="IPR036866">
    <property type="entry name" value="RibonucZ/Hydroxyglut_hydro"/>
</dbReference>
<dbReference type="SUPFAM" id="SSF56281">
    <property type="entry name" value="Metallo-hydrolase/oxidoreductase"/>
    <property type="match status" value="2"/>
</dbReference>
<reference evidence="1 2" key="1">
    <citation type="submission" date="2018-08" db="EMBL/GenBank/DDBJ databases">
        <title>Recombination of ecologically and evolutionarily significant loci maintains genetic cohesion in the Pseudomonas syringae species complex.</title>
        <authorList>
            <person name="Dillon M."/>
            <person name="Thakur S."/>
            <person name="Almeida R.N.D."/>
            <person name="Weir B.S."/>
            <person name="Guttman D.S."/>
        </authorList>
    </citation>
    <scope>NUCLEOTIDE SEQUENCE [LARGE SCALE GENOMIC DNA]</scope>
    <source>
        <strain evidence="1 2">ICMP 11947</strain>
    </source>
</reference>
<name>A0A3M5WSU7_9PSED</name>
<dbReference type="PANTHER" id="PTHR30619:SF1">
    <property type="entry name" value="RECOMBINATION PROTEIN 2"/>
    <property type="match status" value="1"/>
</dbReference>
<protein>
    <recommendedName>
        <fullName evidence="3">Metallo-beta-lactamase domain-containing protein</fullName>
    </recommendedName>
</protein>
<gene>
    <name evidence="1" type="ORF">ALP23_00845</name>
</gene>
<evidence type="ECO:0000313" key="1">
    <source>
        <dbReference type="EMBL" id="RMU73582.1"/>
    </source>
</evidence>
<dbReference type="InterPro" id="IPR052159">
    <property type="entry name" value="Competence_DNA_uptake"/>
</dbReference>
<dbReference type="EMBL" id="RBUG01000062">
    <property type="protein sequence ID" value="RMU73582.1"/>
    <property type="molecule type" value="Genomic_DNA"/>
</dbReference>
<dbReference type="RefSeq" id="WP_129450510.1">
    <property type="nucleotide sequence ID" value="NZ_RBUG01000062.1"/>
</dbReference>
<evidence type="ECO:0000313" key="2">
    <source>
        <dbReference type="Proteomes" id="UP000271152"/>
    </source>
</evidence>
<evidence type="ECO:0008006" key="3">
    <source>
        <dbReference type="Google" id="ProtNLM"/>
    </source>
</evidence>